<evidence type="ECO:0000313" key="3">
    <source>
        <dbReference type="Proteomes" id="UP000613580"/>
    </source>
</evidence>
<evidence type="ECO:0000313" key="2">
    <source>
        <dbReference type="EMBL" id="KAF7305344.1"/>
    </source>
</evidence>
<dbReference type="Gene3D" id="2.60.130.10">
    <property type="entry name" value="Aromatic compound dioxygenase"/>
    <property type="match status" value="1"/>
</dbReference>
<name>A0A8H6SU01_MYCCL</name>
<feature type="region of interest" description="Disordered" evidence="1">
    <location>
        <begin position="1"/>
        <end position="23"/>
    </location>
</feature>
<proteinExistence type="predicted"/>
<protein>
    <submittedName>
        <fullName evidence="2">Extracellular dioxygenase</fullName>
    </submittedName>
</protein>
<accession>A0A8H6SU01</accession>
<organism evidence="2 3">
    <name type="scientific">Mycena chlorophos</name>
    <name type="common">Agaric fungus</name>
    <name type="synonym">Agaricus chlorophos</name>
    <dbReference type="NCBI Taxonomy" id="658473"/>
    <lineage>
        <taxon>Eukaryota</taxon>
        <taxon>Fungi</taxon>
        <taxon>Dikarya</taxon>
        <taxon>Basidiomycota</taxon>
        <taxon>Agaricomycotina</taxon>
        <taxon>Agaricomycetes</taxon>
        <taxon>Agaricomycetidae</taxon>
        <taxon>Agaricales</taxon>
        <taxon>Marasmiineae</taxon>
        <taxon>Mycenaceae</taxon>
        <taxon>Mycena</taxon>
    </lineage>
</organism>
<comment type="caution">
    <text evidence="2">The sequence shown here is derived from an EMBL/GenBank/DDBJ whole genome shotgun (WGS) entry which is preliminary data.</text>
</comment>
<keyword evidence="2" id="KW-0560">Oxidoreductase</keyword>
<dbReference type="EMBL" id="JACAZE010000010">
    <property type="protein sequence ID" value="KAF7305344.1"/>
    <property type="molecule type" value="Genomic_DNA"/>
</dbReference>
<dbReference type="OrthoDB" id="121380at2759"/>
<dbReference type="InterPro" id="IPR015889">
    <property type="entry name" value="Intradiol_dOase_core"/>
</dbReference>
<dbReference type="GO" id="GO:0016702">
    <property type="term" value="F:oxidoreductase activity, acting on single donors with incorporation of molecular oxygen, incorporation of two atoms of oxygen"/>
    <property type="evidence" value="ECO:0007669"/>
    <property type="project" value="InterPro"/>
</dbReference>
<dbReference type="PANTHER" id="PTHR34315">
    <property type="match status" value="1"/>
</dbReference>
<dbReference type="Proteomes" id="UP000613580">
    <property type="component" value="Unassembled WGS sequence"/>
</dbReference>
<keyword evidence="3" id="KW-1185">Reference proteome</keyword>
<feature type="compositionally biased region" description="Basic and acidic residues" evidence="1">
    <location>
        <begin position="1"/>
        <end position="12"/>
    </location>
</feature>
<reference evidence="2" key="1">
    <citation type="submission" date="2020-05" db="EMBL/GenBank/DDBJ databases">
        <title>Mycena genomes resolve the evolution of fungal bioluminescence.</title>
        <authorList>
            <person name="Tsai I.J."/>
        </authorList>
    </citation>
    <scope>NUCLEOTIDE SEQUENCE</scope>
    <source>
        <strain evidence="2">110903Hualien_Pintung</strain>
    </source>
</reference>
<keyword evidence="2" id="KW-0223">Dioxygenase</keyword>
<sequence>MGNVEQRLHPERGNPLGDPSTQPTLPVFSGVELIVDIGVMDITTCKPYTNAMVELWGANAVGEYLPSSLRGAVVTGSNGIAEFTTIYPGVTAGSVNHLNILVHENAAESSNIVHIGQLFFYDSWNHFVGIYTIYDENPNPYLYNADDPNYAAASKGGFYPVINTLSIEDDWPEGIIGDITVGIIPSKVATV</sequence>
<evidence type="ECO:0000256" key="1">
    <source>
        <dbReference type="SAM" id="MobiDB-lite"/>
    </source>
</evidence>
<dbReference type="SUPFAM" id="SSF49482">
    <property type="entry name" value="Aromatic compound dioxygenase"/>
    <property type="match status" value="1"/>
</dbReference>
<dbReference type="PANTHER" id="PTHR34315:SF1">
    <property type="entry name" value="INTRADIOL RING-CLEAVAGE DIOXYGENASES DOMAIN-CONTAINING PROTEIN-RELATED"/>
    <property type="match status" value="1"/>
</dbReference>
<dbReference type="AlphaFoldDB" id="A0A8H6SU01"/>
<dbReference type="GO" id="GO:0005506">
    <property type="term" value="F:iron ion binding"/>
    <property type="evidence" value="ECO:0007669"/>
    <property type="project" value="InterPro"/>
</dbReference>
<gene>
    <name evidence="2" type="ORF">HMN09_00786300</name>
</gene>